<reference evidence="2 3" key="1">
    <citation type="submission" date="2022-06" db="EMBL/GenBank/DDBJ databases">
        <title>Roseomonas CN29.</title>
        <authorList>
            <person name="Cheng Y."/>
            <person name="He X."/>
        </authorList>
    </citation>
    <scope>NUCLEOTIDE SEQUENCE [LARGE SCALE GENOMIC DNA]</scope>
    <source>
        <strain evidence="2 3">CN29</strain>
    </source>
</reference>
<keyword evidence="1" id="KW-0175">Coiled coil</keyword>
<comment type="caution">
    <text evidence="2">The sequence shown here is derived from an EMBL/GenBank/DDBJ whole genome shotgun (WGS) entry which is preliminary data.</text>
</comment>
<dbReference type="EMBL" id="JANJOU010000003">
    <property type="protein sequence ID" value="MCR0981813.1"/>
    <property type="molecule type" value="Genomic_DNA"/>
</dbReference>
<organism evidence="2 3">
    <name type="scientific">Roseomonas populi</name>
    <dbReference type="NCBI Taxonomy" id="3121582"/>
    <lineage>
        <taxon>Bacteria</taxon>
        <taxon>Pseudomonadati</taxon>
        <taxon>Pseudomonadota</taxon>
        <taxon>Alphaproteobacteria</taxon>
        <taxon>Acetobacterales</taxon>
        <taxon>Roseomonadaceae</taxon>
        <taxon>Roseomonas</taxon>
    </lineage>
</organism>
<sequence>MHITPSSAWRSALLRVVQVDDSGAEIAGPVTIDAGTYADAHAGSIATSVIRGLIAGIHPFISVGGGVLPIQRVSLAPSAAPDCCAAASFASVGQEPQITLPRWLAVEAVNHLCTLREDAEVKVHIAAQRREEAVAEVAEAQDALALANERRNELQTVRDRLMAHLQAGA</sequence>
<dbReference type="Proteomes" id="UP001524642">
    <property type="component" value="Unassembled WGS sequence"/>
</dbReference>
<gene>
    <name evidence="2" type="ORF">NRP21_07100</name>
</gene>
<keyword evidence="3" id="KW-1185">Reference proteome</keyword>
<feature type="coiled-coil region" evidence="1">
    <location>
        <begin position="130"/>
        <end position="157"/>
    </location>
</feature>
<protein>
    <submittedName>
        <fullName evidence="2">Uncharacterized protein</fullName>
    </submittedName>
</protein>
<evidence type="ECO:0000313" key="2">
    <source>
        <dbReference type="EMBL" id="MCR0981813.1"/>
    </source>
</evidence>
<proteinExistence type="predicted"/>
<evidence type="ECO:0000256" key="1">
    <source>
        <dbReference type="SAM" id="Coils"/>
    </source>
</evidence>
<evidence type="ECO:0000313" key="3">
    <source>
        <dbReference type="Proteomes" id="UP001524642"/>
    </source>
</evidence>
<name>A0ABT1X333_9PROT</name>
<accession>A0ABT1X333</accession>
<dbReference type="RefSeq" id="WP_257715475.1">
    <property type="nucleotide sequence ID" value="NZ_JANJOU010000003.1"/>
</dbReference>